<feature type="compositionally biased region" description="Gly residues" evidence="1">
    <location>
        <begin position="602"/>
        <end position="623"/>
    </location>
</feature>
<comment type="caution">
    <text evidence="3">The sequence shown here is derived from an EMBL/GenBank/DDBJ whole genome shotgun (WGS) entry which is preliminary data.</text>
</comment>
<protein>
    <submittedName>
        <fullName evidence="3">Uncharacterized protein</fullName>
    </submittedName>
</protein>
<reference evidence="3" key="1">
    <citation type="journal article" date="2023" name="PhytoFront">
        <title>Draft Genome Resources of Seven Strains of Tilletia horrida, Causal Agent of Kernel Smut of Rice.</title>
        <authorList>
            <person name="Khanal S."/>
            <person name="Antony Babu S."/>
            <person name="Zhou X.G."/>
        </authorList>
    </citation>
    <scope>NUCLEOTIDE SEQUENCE</scope>
    <source>
        <strain evidence="3">TX3</strain>
    </source>
</reference>
<organism evidence="3 4">
    <name type="scientific">Tilletia horrida</name>
    <dbReference type="NCBI Taxonomy" id="155126"/>
    <lineage>
        <taxon>Eukaryota</taxon>
        <taxon>Fungi</taxon>
        <taxon>Dikarya</taxon>
        <taxon>Basidiomycota</taxon>
        <taxon>Ustilaginomycotina</taxon>
        <taxon>Exobasidiomycetes</taxon>
        <taxon>Tilletiales</taxon>
        <taxon>Tilletiaceae</taxon>
        <taxon>Tilletia</taxon>
    </lineage>
</organism>
<keyword evidence="4" id="KW-1185">Reference proteome</keyword>
<sequence length="820" mass="83468">MAAGADAGSFNTLWFLLLIPLILFAIGLVVAVWMFIAKRRSARRRQSMLRNVPVIQAEAEAEIEKMERRASVRSKRSLSIAARGRNSLPPSDAATAHASRGGPDPVMLERDLTRSLSTRSQREVYARTLKARQQQQRQSAHQPHPIPVHFSASQQAHSDQGHGISQDHLSAPSQSSHRPRTPEMEEGRAGFADSGPLSDVEHLAPSSDDSHTSSRRFHQYRRQDANELSVIGEAETDISETGLTPSASSPSGPIVLSPSAVLATAALAAEPESYGASRSPVDPNVSPFRDPEPESARPGREASAESTDASNTTFSSRRTTADDSIAEHPSETSESADGQTTSFGAKIASAVGLLAAPVVSALRSSPDEKEEEGEEKSTTRSSKDKTSPGLTPTLTPRPGGVAGQEGGSPSEETPSNKTPTMARTPSPAALEREAQDHVAPVPEFDSINNGGTRGAPGGGSGATSSGLGLGTGSGAAAEGGGAGKFLAPLLPQFLRPSHDEGSRSRASLAKSDAVSESFRVHSPSPTSPTAASGPALGGMPAGQGPSTSTPTKTRASMTSLRSALNAGTPAPPPMMPSRSATGGSTGGNSGAPAYGSAVLLPGAGGASAAGVGAGAGAGMGGGSWTYTSRASEWKSASSSSVARGGGGGAYTDPRASSTSLASRASSREGHRDAAGTPGGRPGMPRRTSHGVAGSMYREHFGEEGGEDDESATASAVAGGGGATADDHSSRISHMLDEDEERERERAALASPTLGTGDASASAAALERKGSTMSKKSAPSGGGGGGARGMAAALMRKTSSKSGRSLRTRALSPPPAENRAA</sequence>
<feature type="compositionally biased region" description="Basic and acidic residues" evidence="1">
    <location>
        <begin position="319"/>
        <end position="331"/>
    </location>
</feature>
<feature type="compositionally biased region" description="Gly residues" evidence="1">
    <location>
        <begin position="451"/>
        <end position="483"/>
    </location>
</feature>
<evidence type="ECO:0000313" key="3">
    <source>
        <dbReference type="EMBL" id="KAK0535922.1"/>
    </source>
</evidence>
<evidence type="ECO:0000313" key="4">
    <source>
        <dbReference type="Proteomes" id="UP001176521"/>
    </source>
</evidence>
<feature type="compositionally biased region" description="Polar residues" evidence="1">
    <location>
        <begin position="544"/>
        <end position="562"/>
    </location>
</feature>
<feature type="compositionally biased region" description="Pro residues" evidence="1">
    <location>
        <begin position="811"/>
        <end position="820"/>
    </location>
</feature>
<feature type="region of interest" description="Disordered" evidence="1">
    <location>
        <begin position="269"/>
        <end position="341"/>
    </location>
</feature>
<feature type="compositionally biased region" description="Polar residues" evidence="1">
    <location>
        <begin position="410"/>
        <end position="423"/>
    </location>
</feature>
<feature type="compositionally biased region" description="Low complexity" evidence="1">
    <location>
        <begin position="650"/>
        <end position="664"/>
    </location>
</feature>
<feature type="compositionally biased region" description="Basic and acidic residues" evidence="1">
    <location>
        <begin position="375"/>
        <end position="386"/>
    </location>
</feature>
<keyword evidence="2" id="KW-0812">Transmembrane</keyword>
<keyword evidence="2" id="KW-0472">Membrane</keyword>
<feature type="compositionally biased region" description="Basic and acidic residues" evidence="1">
    <location>
        <begin position="289"/>
        <end position="303"/>
    </location>
</feature>
<keyword evidence="2" id="KW-1133">Transmembrane helix</keyword>
<feature type="region of interest" description="Disordered" evidence="1">
    <location>
        <begin position="152"/>
        <end position="230"/>
    </location>
</feature>
<feature type="region of interest" description="Disordered" evidence="1">
    <location>
        <begin position="361"/>
        <end position="820"/>
    </location>
</feature>
<feature type="compositionally biased region" description="Polar residues" evidence="1">
    <location>
        <begin position="304"/>
        <end position="318"/>
    </location>
</feature>
<feature type="compositionally biased region" description="Polar residues" evidence="1">
    <location>
        <begin position="167"/>
        <end position="176"/>
    </location>
</feature>
<evidence type="ECO:0000256" key="2">
    <source>
        <dbReference type="SAM" id="Phobius"/>
    </source>
</evidence>
<accession>A0AAN6GE87</accession>
<name>A0AAN6GE87_9BASI</name>
<evidence type="ECO:0000256" key="1">
    <source>
        <dbReference type="SAM" id="MobiDB-lite"/>
    </source>
</evidence>
<feature type="compositionally biased region" description="Low complexity" evidence="1">
    <location>
        <begin position="522"/>
        <end position="534"/>
    </location>
</feature>
<gene>
    <name evidence="3" type="ORF">OC842_002148</name>
</gene>
<feature type="compositionally biased region" description="Polar residues" evidence="1">
    <location>
        <begin position="332"/>
        <end position="341"/>
    </location>
</feature>
<feature type="compositionally biased region" description="Low complexity" evidence="1">
    <location>
        <begin position="628"/>
        <end position="642"/>
    </location>
</feature>
<dbReference type="Proteomes" id="UP001176521">
    <property type="component" value="Unassembled WGS sequence"/>
</dbReference>
<feature type="compositionally biased region" description="Basic and acidic residues" evidence="1">
    <location>
        <begin position="724"/>
        <end position="735"/>
    </location>
</feature>
<feature type="compositionally biased region" description="Low complexity" evidence="1">
    <location>
        <begin position="387"/>
        <end position="399"/>
    </location>
</feature>
<proteinExistence type="predicted"/>
<dbReference type="AlphaFoldDB" id="A0AAN6GE87"/>
<feature type="region of interest" description="Disordered" evidence="1">
    <location>
        <begin position="74"/>
        <end position="107"/>
    </location>
</feature>
<feature type="transmembrane region" description="Helical" evidence="2">
    <location>
        <begin position="12"/>
        <end position="36"/>
    </location>
</feature>
<dbReference type="EMBL" id="JAPDMQ010000086">
    <property type="protein sequence ID" value="KAK0535922.1"/>
    <property type="molecule type" value="Genomic_DNA"/>
</dbReference>